<dbReference type="EMBL" id="CP157743">
    <property type="protein sequence ID" value="XBS18804.1"/>
    <property type="molecule type" value="Genomic_DNA"/>
</dbReference>
<sequence>MNKTGKKLMLEELLEIEEQLSSKGRLLEQQKAFLRDAITRYKDGESLDDAFRKAVMPQSGRGKQSVSYRSAKMSRDRKLLRAFSLLEGSHWARCIELARLSANIHRAIKSEAVNPTNEVERLIVRAIDSGVPLPRDTRGFHDALKPFFTDKSNTFNRSVSN</sequence>
<dbReference type="Proteomes" id="UP001225378">
    <property type="component" value="Chromosome"/>
</dbReference>
<accession>A0AAU7NPB3</accession>
<organism evidence="1 2">
    <name type="scientific">Methylomarinum roseum</name>
    <dbReference type="NCBI Taxonomy" id="3067653"/>
    <lineage>
        <taxon>Bacteria</taxon>
        <taxon>Pseudomonadati</taxon>
        <taxon>Pseudomonadota</taxon>
        <taxon>Gammaproteobacteria</taxon>
        <taxon>Methylococcales</taxon>
        <taxon>Methylococcaceae</taxon>
        <taxon>Methylomarinum</taxon>
    </lineage>
</organism>
<name>A0AAU7NPB3_9GAMM</name>
<dbReference type="AlphaFoldDB" id="A0AAU7NPB3"/>
<keyword evidence="2" id="KW-1185">Reference proteome</keyword>
<reference evidence="1 2" key="1">
    <citation type="journal article" date="2024" name="Microbiology">
        <title>Methylomarinum rosea sp. nov., a novel halophilic methanotrophic bacterium from the hypersaline Lake Elton.</title>
        <authorList>
            <person name="Suleimanov R.Z."/>
            <person name="Oshkin I.Y."/>
            <person name="Danilova O.V."/>
            <person name="Suzina N.E."/>
            <person name="Dedysh S.N."/>
        </authorList>
    </citation>
    <scope>NUCLEOTIDE SEQUENCE [LARGE SCALE GENOMIC DNA]</scope>
    <source>
        <strain evidence="1 2">Ch1-1</strain>
    </source>
</reference>
<gene>
    <name evidence="1" type="ORF">Q9L42_010490</name>
</gene>
<evidence type="ECO:0000313" key="2">
    <source>
        <dbReference type="Proteomes" id="UP001225378"/>
    </source>
</evidence>
<dbReference type="KEGG" id="mech:Q9L42_010490"/>
<protein>
    <submittedName>
        <fullName evidence="1">Uncharacterized protein</fullName>
    </submittedName>
</protein>
<evidence type="ECO:0000313" key="1">
    <source>
        <dbReference type="EMBL" id="XBS18804.1"/>
    </source>
</evidence>
<proteinExistence type="predicted"/>
<dbReference type="RefSeq" id="WP_349431026.1">
    <property type="nucleotide sequence ID" value="NZ_CP157743.1"/>
</dbReference>